<proteinExistence type="predicted"/>
<evidence type="ECO:0000313" key="3">
    <source>
        <dbReference type="Proteomes" id="UP000042958"/>
    </source>
</evidence>
<organism evidence="2 3">
    <name type="scientific">Penicillium brasilianum</name>
    <dbReference type="NCBI Taxonomy" id="104259"/>
    <lineage>
        <taxon>Eukaryota</taxon>
        <taxon>Fungi</taxon>
        <taxon>Dikarya</taxon>
        <taxon>Ascomycota</taxon>
        <taxon>Pezizomycotina</taxon>
        <taxon>Eurotiomycetes</taxon>
        <taxon>Eurotiomycetidae</taxon>
        <taxon>Eurotiales</taxon>
        <taxon>Aspergillaceae</taxon>
        <taxon>Penicillium</taxon>
    </lineage>
</organism>
<protein>
    <submittedName>
        <fullName evidence="2">Uncharacterized protein</fullName>
    </submittedName>
</protein>
<evidence type="ECO:0000256" key="1">
    <source>
        <dbReference type="SAM" id="Phobius"/>
    </source>
</evidence>
<keyword evidence="1" id="KW-0812">Transmembrane</keyword>
<keyword evidence="1" id="KW-1133">Transmembrane helix</keyword>
<name>A0A0F7TWH7_PENBI</name>
<evidence type="ECO:0000313" key="2">
    <source>
        <dbReference type="EMBL" id="CEJ60979.1"/>
    </source>
</evidence>
<keyword evidence="3" id="KW-1185">Reference proteome</keyword>
<accession>A0A0F7TWH7</accession>
<dbReference type="Proteomes" id="UP000042958">
    <property type="component" value="Unassembled WGS sequence"/>
</dbReference>
<dbReference type="EMBL" id="CDHK01000009">
    <property type="protein sequence ID" value="CEJ60979.1"/>
    <property type="molecule type" value="Genomic_DNA"/>
</dbReference>
<dbReference type="OrthoDB" id="5429716at2759"/>
<keyword evidence="1" id="KW-0472">Membrane</keyword>
<feature type="transmembrane region" description="Helical" evidence="1">
    <location>
        <begin position="303"/>
        <end position="325"/>
    </location>
</feature>
<gene>
    <name evidence="2" type="ORF">PMG11_09531</name>
</gene>
<reference evidence="3" key="1">
    <citation type="journal article" date="2015" name="Genome Announc.">
        <title>Draft genome sequence of the fungus Penicillium brasilianum MG11.</title>
        <authorList>
            <person name="Horn F."/>
            <person name="Linde J."/>
            <person name="Mattern D.J."/>
            <person name="Walther G."/>
            <person name="Guthke R."/>
            <person name="Brakhage A.A."/>
            <person name="Valiante V."/>
        </authorList>
    </citation>
    <scope>NUCLEOTIDE SEQUENCE [LARGE SCALE GENOMIC DNA]</scope>
    <source>
        <strain evidence="3">MG11</strain>
    </source>
</reference>
<sequence length="327" mass="34097">MTTVAVVNDASWTFHNYGPLTTTFTPAPSCSGTSHIGLGTIKDDIFAYEYYNVQCETTAWPDCAPPSTVTPSPTTSLADGYDDTWTASVGNYYSPGLYCPSGWETVGLAGRDGDKAYTTSGAMRYGTSHWTPDFDYMPTLLAKNLKPSETVALCCPSGFTANPLGDCFTTVPSYTPTSVCYVYEDILRSVDRSTSVYTTDGTKIETVVTTTTTIDSISTESRVVDNGERFKERYTPIISVSAVTLIHHESDVVATGKAGTAAATAAGSSTGVATGTGHSTASTGTAATTSNAGVRLGLRVSSWNGFGAVLGVSLAAAALGAAIVLPF</sequence>
<dbReference type="AlphaFoldDB" id="A0A0F7TWH7"/>